<evidence type="ECO:0000256" key="1">
    <source>
        <dbReference type="ARBA" id="ARBA00004651"/>
    </source>
</evidence>
<evidence type="ECO:0000313" key="9">
    <source>
        <dbReference type="Proteomes" id="UP000601789"/>
    </source>
</evidence>
<accession>A0ABS0SH63</accession>
<feature type="transmembrane region" description="Helical" evidence="6">
    <location>
        <begin position="9"/>
        <end position="29"/>
    </location>
</feature>
<comment type="caution">
    <text evidence="8">The sequence shown here is derived from an EMBL/GenBank/DDBJ whole genome shotgun (WGS) entry which is preliminary data.</text>
</comment>
<evidence type="ECO:0000313" key="8">
    <source>
        <dbReference type="EMBL" id="MBI1622639.1"/>
    </source>
</evidence>
<comment type="subcellular location">
    <subcellularLocation>
        <location evidence="1">Cell membrane</location>
        <topology evidence="1">Multi-pass membrane protein</topology>
    </subcellularLocation>
</comment>
<feature type="transmembrane region" description="Helical" evidence="6">
    <location>
        <begin position="262"/>
        <end position="280"/>
    </location>
</feature>
<feature type="transmembrane region" description="Helical" evidence="6">
    <location>
        <begin position="35"/>
        <end position="53"/>
    </location>
</feature>
<keyword evidence="4 6" id="KW-1133">Transmembrane helix</keyword>
<evidence type="ECO:0000256" key="4">
    <source>
        <dbReference type="ARBA" id="ARBA00022989"/>
    </source>
</evidence>
<organism evidence="8 9">
    <name type="scientific">Aquamicrobium zhengzhouense</name>
    <dbReference type="NCBI Taxonomy" id="2781738"/>
    <lineage>
        <taxon>Bacteria</taxon>
        <taxon>Pseudomonadati</taxon>
        <taxon>Pseudomonadota</taxon>
        <taxon>Alphaproteobacteria</taxon>
        <taxon>Hyphomicrobiales</taxon>
        <taxon>Phyllobacteriaceae</taxon>
        <taxon>Aquamicrobium</taxon>
    </lineage>
</organism>
<feature type="transmembrane region" description="Helical" evidence="6">
    <location>
        <begin position="94"/>
        <end position="112"/>
    </location>
</feature>
<feature type="transmembrane region" description="Helical" evidence="6">
    <location>
        <begin position="119"/>
        <end position="137"/>
    </location>
</feature>
<evidence type="ECO:0000256" key="3">
    <source>
        <dbReference type="ARBA" id="ARBA00022692"/>
    </source>
</evidence>
<feature type="transmembrane region" description="Helical" evidence="6">
    <location>
        <begin position="143"/>
        <end position="166"/>
    </location>
</feature>
<keyword evidence="3 6" id="KW-0812">Transmembrane</keyword>
<feature type="domain" description="EamA" evidence="7">
    <location>
        <begin position="147"/>
        <end position="277"/>
    </location>
</feature>
<proteinExistence type="predicted"/>
<keyword evidence="9" id="KW-1185">Reference proteome</keyword>
<feature type="transmembrane region" description="Helical" evidence="6">
    <location>
        <begin position="65"/>
        <end position="82"/>
    </location>
</feature>
<dbReference type="InterPro" id="IPR000620">
    <property type="entry name" value="EamA_dom"/>
</dbReference>
<evidence type="ECO:0000256" key="2">
    <source>
        <dbReference type="ARBA" id="ARBA00022475"/>
    </source>
</evidence>
<dbReference type="PANTHER" id="PTHR42920:SF5">
    <property type="entry name" value="EAMA DOMAIN-CONTAINING PROTEIN"/>
    <property type="match status" value="1"/>
</dbReference>
<protein>
    <submittedName>
        <fullName evidence="8">DMT family transporter</fullName>
    </submittedName>
</protein>
<evidence type="ECO:0000256" key="6">
    <source>
        <dbReference type="SAM" id="Phobius"/>
    </source>
</evidence>
<dbReference type="InterPro" id="IPR051258">
    <property type="entry name" value="Diverse_Substrate_Transporter"/>
</dbReference>
<dbReference type="PANTHER" id="PTHR42920">
    <property type="entry name" value="OS03G0707200 PROTEIN-RELATED"/>
    <property type="match status" value="1"/>
</dbReference>
<dbReference type="RefSeq" id="WP_233714047.1">
    <property type="nucleotide sequence ID" value="NZ_JADGMQ010000020.1"/>
</dbReference>
<gene>
    <name evidence="8" type="ORF">IOD40_18445</name>
</gene>
<sequence>MLKFTRHELALIAITIVWGGTFLVVQAAMTVSGPAFFVGVRFLTAGLITCLLFHKAMRGFTRTEIVGGSAIGFTLAIGYGLQTYGLQTISSSQSAFLTALYVPIVPLLQWMVLGRPPRLMSWVGVVFAFVGLVLLAGPDAGTISLSSGEIATILCAVAVAAEIILIGRLANDVDSRRITAVQLLSGGVFSLLAMPVTGEAIPEFSWIWAGAALGMGFASCIIQLTMNWAQKEVSPTRATVIYAGEPVWAGIFGRIAGERLPALALLGAALIVVGVIVSELQPKKSMRDRGGE</sequence>
<keyword evidence="2" id="KW-1003">Cell membrane</keyword>
<dbReference type="Proteomes" id="UP000601789">
    <property type="component" value="Unassembled WGS sequence"/>
</dbReference>
<feature type="transmembrane region" description="Helical" evidence="6">
    <location>
        <begin position="204"/>
        <end position="226"/>
    </location>
</feature>
<evidence type="ECO:0000256" key="5">
    <source>
        <dbReference type="ARBA" id="ARBA00023136"/>
    </source>
</evidence>
<dbReference type="InterPro" id="IPR037185">
    <property type="entry name" value="EmrE-like"/>
</dbReference>
<name>A0ABS0SH63_9HYPH</name>
<dbReference type="Pfam" id="PF00892">
    <property type="entry name" value="EamA"/>
    <property type="match status" value="2"/>
</dbReference>
<reference evidence="8 9" key="1">
    <citation type="submission" date="2020-10" db="EMBL/GenBank/DDBJ databases">
        <title>Aquamicrobium zhengzhouensis sp. nov., a exopolysaccharide producing bacterium isolated from farmland soil.</title>
        <authorList>
            <person name="Wang X."/>
        </authorList>
    </citation>
    <scope>NUCLEOTIDE SEQUENCE [LARGE SCALE GENOMIC DNA]</scope>
    <source>
        <strain evidence="9">cd-1</strain>
    </source>
</reference>
<feature type="domain" description="EamA" evidence="7">
    <location>
        <begin position="9"/>
        <end position="135"/>
    </location>
</feature>
<keyword evidence="5 6" id="KW-0472">Membrane</keyword>
<dbReference type="SUPFAM" id="SSF103481">
    <property type="entry name" value="Multidrug resistance efflux transporter EmrE"/>
    <property type="match status" value="2"/>
</dbReference>
<dbReference type="EMBL" id="JADGMQ010000020">
    <property type="protein sequence ID" value="MBI1622639.1"/>
    <property type="molecule type" value="Genomic_DNA"/>
</dbReference>
<evidence type="ECO:0000259" key="7">
    <source>
        <dbReference type="Pfam" id="PF00892"/>
    </source>
</evidence>